<protein>
    <submittedName>
        <fullName evidence="1">Uncharacterized protein</fullName>
    </submittedName>
</protein>
<comment type="caution">
    <text evidence="1">The sequence shown here is derived from an EMBL/GenBank/DDBJ whole genome shotgun (WGS) entry which is preliminary data.</text>
</comment>
<dbReference type="AlphaFoldDB" id="A0A9P8V0G5"/>
<sequence length="317" mass="33351">MMRLVASPISWVSSGSCSRWLARMETREWAKMGLKSSCATVSSVAGSFWKSLEAGLLPAGASSSSKAGDSWSRLGGLGLAQVIVSSGTKAAFLFRPGVALTAGVPEALFLRVDFAFSGDSAGSAGLGDSLMRLRAAGVAFLGVCWRRGLPRRPGVRAPGVSSSRRGMDVVVVSSRLRFGVGKSRRFASLKSPELSPSSSSEPSASTVTYSLLGFLVLPTSRAKVCLRGDDERAGTDLAVLERALATLRVTREEGTATESKELLRGSGEETVDRASIVLLARVERVTRPGVAIFEQPVGDDRSGGRLVEGSRKVNNLA</sequence>
<accession>A0A9P8V0G5</accession>
<organism evidence="1 2">
    <name type="scientific">Plectosphaerella plurivora</name>
    <dbReference type="NCBI Taxonomy" id="936078"/>
    <lineage>
        <taxon>Eukaryota</taxon>
        <taxon>Fungi</taxon>
        <taxon>Dikarya</taxon>
        <taxon>Ascomycota</taxon>
        <taxon>Pezizomycotina</taxon>
        <taxon>Sordariomycetes</taxon>
        <taxon>Hypocreomycetidae</taxon>
        <taxon>Glomerellales</taxon>
        <taxon>Plectosphaerellaceae</taxon>
        <taxon>Plectosphaerella</taxon>
    </lineage>
</organism>
<keyword evidence="2" id="KW-1185">Reference proteome</keyword>
<evidence type="ECO:0000313" key="2">
    <source>
        <dbReference type="Proteomes" id="UP000770015"/>
    </source>
</evidence>
<dbReference type="PROSITE" id="PS51257">
    <property type="entry name" value="PROKAR_LIPOPROTEIN"/>
    <property type="match status" value="1"/>
</dbReference>
<proteinExistence type="predicted"/>
<name>A0A9P8V0G5_9PEZI</name>
<dbReference type="Proteomes" id="UP000770015">
    <property type="component" value="Unassembled WGS sequence"/>
</dbReference>
<evidence type="ECO:0000313" key="1">
    <source>
        <dbReference type="EMBL" id="KAH6661494.1"/>
    </source>
</evidence>
<gene>
    <name evidence="1" type="ORF">F5X68DRAFT_218886</name>
</gene>
<reference evidence="1" key="1">
    <citation type="journal article" date="2021" name="Nat. Commun.">
        <title>Genetic determinants of endophytism in the Arabidopsis root mycobiome.</title>
        <authorList>
            <person name="Mesny F."/>
            <person name="Miyauchi S."/>
            <person name="Thiergart T."/>
            <person name="Pickel B."/>
            <person name="Atanasova L."/>
            <person name="Karlsson M."/>
            <person name="Huettel B."/>
            <person name="Barry K.W."/>
            <person name="Haridas S."/>
            <person name="Chen C."/>
            <person name="Bauer D."/>
            <person name="Andreopoulos W."/>
            <person name="Pangilinan J."/>
            <person name="LaButti K."/>
            <person name="Riley R."/>
            <person name="Lipzen A."/>
            <person name="Clum A."/>
            <person name="Drula E."/>
            <person name="Henrissat B."/>
            <person name="Kohler A."/>
            <person name="Grigoriev I.V."/>
            <person name="Martin F.M."/>
            <person name="Hacquard S."/>
        </authorList>
    </citation>
    <scope>NUCLEOTIDE SEQUENCE</scope>
    <source>
        <strain evidence="1">MPI-SDFR-AT-0117</strain>
    </source>
</reference>
<dbReference type="EMBL" id="JAGSXJ010000052">
    <property type="protein sequence ID" value="KAH6661494.1"/>
    <property type="molecule type" value="Genomic_DNA"/>
</dbReference>